<feature type="transmembrane region" description="Helical" evidence="2">
    <location>
        <begin position="38"/>
        <end position="58"/>
    </location>
</feature>
<dbReference type="EMBL" id="RQTK01000358">
    <property type="protein sequence ID" value="RUS81048.1"/>
    <property type="molecule type" value="Genomic_DNA"/>
</dbReference>
<dbReference type="AlphaFoldDB" id="A0A433THI5"/>
<evidence type="ECO:0000313" key="5">
    <source>
        <dbReference type="Proteomes" id="UP000271974"/>
    </source>
</evidence>
<feature type="transmembrane region" description="Helical" evidence="2">
    <location>
        <begin position="79"/>
        <end position="102"/>
    </location>
</feature>
<accession>A0A433THI5</accession>
<feature type="transmembrane region" description="Helical" evidence="2">
    <location>
        <begin position="454"/>
        <end position="476"/>
    </location>
</feature>
<dbReference type="InterPro" id="IPR020846">
    <property type="entry name" value="MFS_dom"/>
</dbReference>
<reference evidence="4 5" key="1">
    <citation type="submission" date="2019-01" db="EMBL/GenBank/DDBJ databases">
        <title>A draft genome assembly of the solar-powered sea slug Elysia chlorotica.</title>
        <authorList>
            <person name="Cai H."/>
            <person name="Li Q."/>
            <person name="Fang X."/>
            <person name="Li J."/>
            <person name="Curtis N.E."/>
            <person name="Altenburger A."/>
            <person name="Shibata T."/>
            <person name="Feng M."/>
            <person name="Maeda T."/>
            <person name="Schwartz J.A."/>
            <person name="Shigenobu S."/>
            <person name="Lundholm N."/>
            <person name="Nishiyama T."/>
            <person name="Yang H."/>
            <person name="Hasebe M."/>
            <person name="Li S."/>
            <person name="Pierce S.K."/>
            <person name="Wang J."/>
        </authorList>
    </citation>
    <scope>NUCLEOTIDE SEQUENCE [LARGE SCALE GENOMIC DNA]</scope>
    <source>
        <strain evidence="4">EC2010</strain>
        <tissue evidence="4">Whole organism of an adult</tissue>
    </source>
</reference>
<organism evidence="4 5">
    <name type="scientific">Elysia chlorotica</name>
    <name type="common">Eastern emerald elysia</name>
    <name type="synonym">Sea slug</name>
    <dbReference type="NCBI Taxonomy" id="188477"/>
    <lineage>
        <taxon>Eukaryota</taxon>
        <taxon>Metazoa</taxon>
        <taxon>Spiralia</taxon>
        <taxon>Lophotrochozoa</taxon>
        <taxon>Mollusca</taxon>
        <taxon>Gastropoda</taxon>
        <taxon>Heterobranchia</taxon>
        <taxon>Euthyneura</taxon>
        <taxon>Panpulmonata</taxon>
        <taxon>Sacoglossa</taxon>
        <taxon>Placobranchoidea</taxon>
        <taxon>Plakobranchidae</taxon>
        <taxon>Elysia</taxon>
    </lineage>
</organism>
<comment type="caution">
    <text evidence="4">The sequence shown here is derived from an EMBL/GenBank/DDBJ whole genome shotgun (WGS) entry which is preliminary data.</text>
</comment>
<keyword evidence="2" id="KW-0472">Membrane</keyword>
<feature type="non-terminal residue" evidence="4">
    <location>
        <position position="480"/>
    </location>
</feature>
<name>A0A433THI5_ELYCH</name>
<protein>
    <recommendedName>
        <fullName evidence="3">Major facilitator superfamily (MFS) profile domain-containing protein</fullName>
    </recommendedName>
</protein>
<dbReference type="OrthoDB" id="6509908at2759"/>
<feature type="transmembrane region" description="Helical" evidence="2">
    <location>
        <begin position="398"/>
        <end position="416"/>
    </location>
</feature>
<feature type="transmembrane region" description="Helical" evidence="2">
    <location>
        <begin position="166"/>
        <end position="186"/>
    </location>
</feature>
<feature type="transmembrane region" description="Helical" evidence="2">
    <location>
        <begin position="134"/>
        <end position="160"/>
    </location>
</feature>
<dbReference type="Gene3D" id="1.20.1250.20">
    <property type="entry name" value="MFS general substrate transporter like domains"/>
    <property type="match status" value="2"/>
</dbReference>
<keyword evidence="5" id="KW-1185">Reference proteome</keyword>
<dbReference type="PANTHER" id="PTHR11360:SF284">
    <property type="entry name" value="EG:103B4.3 PROTEIN-RELATED"/>
    <property type="match status" value="1"/>
</dbReference>
<dbReference type="InterPro" id="IPR011701">
    <property type="entry name" value="MFS"/>
</dbReference>
<dbReference type="PANTHER" id="PTHR11360">
    <property type="entry name" value="MONOCARBOXYLATE TRANSPORTER"/>
    <property type="match status" value="1"/>
</dbReference>
<dbReference type="Proteomes" id="UP000271974">
    <property type="component" value="Unassembled WGS sequence"/>
</dbReference>
<gene>
    <name evidence="4" type="ORF">EGW08_011188</name>
</gene>
<proteinExistence type="predicted"/>
<dbReference type="InterPro" id="IPR050327">
    <property type="entry name" value="Proton-linked_MCT"/>
</dbReference>
<sequence>MAMESHELVINHKSSSKTRDVKLGSDCPDKYGVPIDRGWAWMTVLGCFGVYVFVAGGMKSLGVLMVEIRDRFDISGKEMGLVQGLTYTLMLGLGLVTNLLSARFTCRAMIFLGGLLAFTGFTLTAFISKFWMIYITYSLTIGVGFSLCYSPSIVFVGSHFKKHRSLATGISFAGSGVGSFALPNLMRLMLKEYGLSGCCMLLGALTLHVSVCGLLFRPHSSYTKRPNKAGLLVAESNNKSEVIDQFINKRVHDLVSEELLCKRPPLSKDMYEYTSDIDFKELQRNLNETLTCGNGGITVENKCASNVPTQPEEEALIISQGITYPTLPGSLKHDKQSDDQKRMPCTNADKRLFEWGLLSDPVLILYIIFCLLTGVAYPNIFFMLPAHAENIGEDRDRAALLVSFIGITDLAGRIFIGWFSDFKLLERRYLLVIAAFSSGVLCILVPCLKTFGALAAFAIMYGFCAGSYIPLLPVVLSDIL</sequence>
<feature type="transmembrane region" description="Helical" evidence="2">
    <location>
        <begin position="363"/>
        <end position="386"/>
    </location>
</feature>
<evidence type="ECO:0000256" key="2">
    <source>
        <dbReference type="SAM" id="Phobius"/>
    </source>
</evidence>
<dbReference type="GO" id="GO:0016020">
    <property type="term" value="C:membrane"/>
    <property type="evidence" value="ECO:0007669"/>
    <property type="project" value="UniProtKB-SubCell"/>
</dbReference>
<dbReference type="PROSITE" id="PS50850">
    <property type="entry name" value="MFS"/>
    <property type="match status" value="1"/>
</dbReference>
<dbReference type="GO" id="GO:0008028">
    <property type="term" value="F:monocarboxylic acid transmembrane transporter activity"/>
    <property type="evidence" value="ECO:0007669"/>
    <property type="project" value="TreeGrafter"/>
</dbReference>
<feature type="domain" description="Major facilitator superfamily (MFS) profile" evidence="3">
    <location>
        <begin position="362"/>
        <end position="480"/>
    </location>
</feature>
<feature type="transmembrane region" description="Helical" evidence="2">
    <location>
        <begin position="193"/>
        <end position="216"/>
    </location>
</feature>
<evidence type="ECO:0000259" key="3">
    <source>
        <dbReference type="PROSITE" id="PS50850"/>
    </source>
</evidence>
<dbReference type="SUPFAM" id="SSF103473">
    <property type="entry name" value="MFS general substrate transporter"/>
    <property type="match status" value="1"/>
</dbReference>
<dbReference type="InterPro" id="IPR036259">
    <property type="entry name" value="MFS_trans_sf"/>
</dbReference>
<feature type="transmembrane region" description="Helical" evidence="2">
    <location>
        <begin position="428"/>
        <end position="447"/>
    </location>
</feature>
<evidence type="ECO:0000313" key="4">
    <source>
        <dbReference type="EMBL" id="RUS81048.1"/>
    </source>
</evidence>
<dbReference type="Pfam" id="PF07690">
    <property type="entry name" value="MFS_1"/>
    <property type="match status" value="1"/>
</dbReference>
<keyword evidence="2" id="KW-0812">Transmembrane</keyword>
<keyword evidence="2" id="KW-1133">Transmembrane helix</keyword>
<feature type="transmembrane region" description="Helical" evidence="2">
    <location>
        <begin position="108"/>
        <end position="127"/>
    </location>
</feature>
<comment type="subcellular location">
    <subcellularLocation>
        <location evidence="1">Membrane</location>
        <topology evidence="1">Multi-pass membrane protein</topology>
    </subcellularLocation>
</comment>
<evidence type="ECO:0000256" key="1">
    <source>
        <dbReference type="ARBA" id="ARBA00004141"/>
    </source>
</evidence>